<dbReference type="Gene3D" id="1.10.3210.10">
    <property type="entry name" value="Hypothetical protein af1432"/>
    <property type="match status" value="2"/>
</dbReference>
<reference evidence="2 3" key="1">
    <citation type="submission" date="2022-01" db="EMBL/GenBank/DDBJ databases">
        <title>Novel bile acid biosynthetic pathways are enriched in the microbiome of centenarians.</title>
        <authorList>
            <person name="Sato Y."/>
            <person name="Atarashi K."/>
            <person name="Plichta R.D."/>
            <person name="Arai Y."/>
            <person name="Sasajima S."/>
            <person name="Kearney M.S."/>
            <person name="Suda W."/>
            <person name="Takeshita K."/>
            <person name="Sasaki T."/>
            <person name="Okamoto S."/>
            <person name="Skelly N.A."/>
            <person name="Okamura Y."/>
            <person name="Vlamakis H."/>
            <person name="Li Y."/>
            <person name="Tanoue T."/>
            <person name="Takei H."/>
            <person name="Nittono H."/>
            <person name="Narushima S."/>
            <person name="Irie J."/>
            <person name="Itoh H."/>
            <person name="Moriya K."/>
            <person name="Sugiura Y."/>
            <person name="Suematsu M."/>
            <person name="Moritoki N."/>
            <person name="Shibata S."/>
            <person name="Littman R.D."/>
            <person name="Fischbach A.M."/>
            <person name="Uwamino Y."/>
            <person name="Inoue T."/>
            <person name="Honda A."/>
            <person name="Hattori M."/>
            <person name="Murai T."/>
            <person name="Xavier J.R."/>
            <person name="Hirose N."/>
            <person name="Honda K."/>
        </authorList>
    </citation>
    <scope>NUCLEOTIDE SEQUENCE [LARGE SCALE GENOMIC DNA]</scope>
    <source>
        <strain evidence="2 3">CE91-St30</strain>
    </source>
</reference>
<dbReference type="PANTHER" id="PTHR43155:SF2">
    <property type="entry name" value="CYCLIC DI-GMP PHOSPHODIESTERASE PA4108"/>
    <property type="match status" value="1"/>
</dbReference>
<dbReference type="Pfam" id="PF01966">
    <property type="entry name" value="HD"/>
    <property type="match status" value="1"/>
</dbReference>
<protein>
    <submittedName>
        <fullName evidence="2">HD family phosphohydrolase</fullName>
    </submittedName>
</protein>
<dbReference type="EMBL" id="AP025564">
    <property type="protein sequence ID" value="BDE97557.1"/>
    <property type="molecule type" value="Genomic_DNA"/>
</dbReference>
<proteinExistence type="predicted"/>
<evidence type="ECO:0000313" key="3">
    <source>
        <dbReference type="Proteomes" id="UP001320544"/>
    </source>
</evidence>
<accession>A0ABM7WME1</accession>
<dbReference type="InterPro" id="IPR003607">
    <property type="entry name" value="HD/PDEase_dom"/>
</dbReference>
<evidence type="ECO:0000313" key="2">
    <source>
        <dbReference type="EMBL" id="BDE97557.1"/>
    </source>
</evidence>
<dbReference type="CDD" id="cd00077">
    <property type="entry name" value="HDc"/>
    <property type="match status" value="1"/>
</dbReference>
<dbReference type="Pfam" id="PF13487">
    <property type="entry name" value="HD_5"/>
    <property type="match status" value="1"/>
</dbReference>
<feature type="domain" description="HD-GYP" evidence="1">
    <location>
        <begin position="207"/>
        <end position="402"/>
    </location>
</feature>
<dbReference type="RefSeq" id="WP_244386903.1">
    <property type="nucleotide sequence ID" value="NZ_AP025564.1"/>
</dbReference>
<dbReference type="PANTHER" id="PTHR43155">
    <property type="entry name" value="CYCLIC DI-GMP PHOSPHODIESTERASE PA4108-RELATED"/>
    <property type="match status" value="1"/>
</dbReference>
<dbReference type="PROSITE" id="PS51832">
    <property type="entry name" value="HD_GYP"/>
    <property type="match status" value="1"/>
</dbReference>
<dbReference type="SMART" id="SM00471">
    <property type="entry name" value="HDc"/>
    <property type="match status" value="2"/>
</dbReference>
<dbReference type="Proteomes" id="UP001320544">
    <property type="component" value="Chromosome"/>
</dbReference>
<organism evidence="2 3">
    <name type="scientific">Raoultibacter timonensis</name>
    <dbReference type="NCBI Taxonomy" id="1907662"/>
    <lineage>
        <taxon>Bacteria</taxon>
        <taxon>Bacillati</taxon>
        <taxon>Actinomycetota</taxon>
        <taxon>Coriobacteriia</taxon>
        <taxon>Eggerthellales</taxon>
        <taxon>Eggerthellaceae</taxon>
        <taxon>Raoultibacter</taxon>
    </lineage>
</organism>
<name>A0ABM7WME1_9ACTN</name>
<sequence length="423" mass="46421">MSTSASVAGSTPRSLAVAVMVQRALNLVDVRLVDHGLRVAVYVDAMLDLDRSFGPEDRRDAFLIALFHDIGAYRTEEIDRMVDFETETVWEHSAYGYLFLRELSPLSRMAEAVLYHHAPCDAFDGVEPTIAHVAKILHVADRADVFALEFPDASRQKLHARLRQGAGHLLDSEAVELFCAADEVFDLESRIAENASVGRALAAYPIIDVDAPSFLEMLVHVIDFRSRHTVAHTMTTAQIAFSLALRLGVADEDLGAIYNGGLVHDLGKIGVPLEILEKPGKLTEAEQAIMRTHVELTERIIDGCVCPQVARIALRHHEKLDGSGYPHGLAASDLTELERIVAVADIVSALAGTRSYKEAYGRKRVVSIVGDMASEGLIDRTVASVLIGEYDAIMEEVRHVCAPIMSAYERIQEEYGTLIAKLV</sequence>
<dbReference type="InterPro" id="IPR037522">
    <property type="entry name" value="HD_GYP_dom"/>
</dbReference>
<keyword evidence="3" id="KW-1185">Reference proteome</keyword>
<dbReference type="SUPFAM" id="SSF109604">
    <property type="entry name" value="HD-domain/PDEase-like"/>
    <property type="match status" value="2"/>
</dbReference>
<evidence type="ECO:0000259" key="1">
    <source>
        <dbReference type="PROSITE" id="PS51832"/>
    </source>
</evidence>
<dbReference type="InterPro" id="IPR006674">
    <property type="entry name" value="HD_domain"/>
</dbReference>
<gene>
    <name evidence="2" type="ORF">CE91St30_28900</name>
</gene>